<dbReference type="EMBL" id="KB307090">
    <property type="protein sequence ID" value="ELT99223.1"/>
    <property type="molecule type" value="Genomic_DNA"/>
</dbReference>
<reference evidence="3" key="3">
    <citation type="submission" date="2015-06" db="UniProtKB">
        <authorList>
            <consortium name="EnsemblMetazoa"/>
        </authorList>
    </citation>
    <scope>IDENTIFICATION</scope>
</reference>
<dbReference type="HOGENOM" id="CLU_1469585_0_0_1"/>
<dbReference type="EMBL" id="AMQN01010125">
    <property type="status" value="NOT_ANNOTATED_CDS"/>
    <property type="molecule type" value="Genomic_DNA"/>
</dbReference>
<reference evidence="4" key="1">
    <citation type="submission" date="2012-12" db="EMBL/GenBank/DDBJ databases">
        <authorList>
            <person name="Hellsten U."/>
            <person name="Grimwood J."/>
            <person name="Chapman J.A."/>
            <person name="Shapiro H."/>
            <person name="Aerts A."/>
            <person name="Otillar R.P."/>
            <person name="Terry A.Y."/>
            <person name="Boore J.L."/>
            <person name="Simakov O."/>
            <person name="Marletaz F."/>
            <person name="Cho S.-J."/>
            <person name="Edsinger-Gonzales E."/>
            <person name="Havlak P."/>
            <person name="Kuo D.-H."/>
            <person name="Larsson T."/>
            <person name="Lv J."/>
            <person name="Arendt D."/>
            <person name="Savage R."/>
            <person name="Osoegawa K."/>
            <person name="de Jong P."/>
            <person name="Lindberg D.R."/>
            <person name="Seaver E.C."/>
            <person name="Weisblat D.A."/>
            <person name="Putnam N.H."/>
            <person name="Grigoriev I.V."/>
            <person name="Rokhsar D.S."/>
        </authorList>
    </citation>
    <scope>NUCLEOTIDE SEQUENCE</scope>
    <source>
        <strain evidence="4">I ESC-2004</strain>
    </source>
</reference>
<proteinExistence type="predicted"/>
<protein>
    <recommendedName>
        <fullName evidence="5">Apple domain-containing protein</fullName>
    </recommendedName>
</protein>
<evidence type="ECO:0008006" key="5">
    <source>
        <dbReference type="Google" id="ProtNLM"/>
    </source>
</evidence>
<gene>
    <name evidence="2" type="ORF">CAPTEDRAFT_224296</name>
</gene>
<dbReference type="EnsemblMetazoa" id="CapteT224296">
    <property type="protein sequence ID" value="CapteP224296"/>
    <property type="gene ID" value="CapteG224296"/>
</dbReference>
<keyword evidence="4" id="KW-1185">Reference proteome</keyword>
<evidence type="ECO:0000313" key="2">
    <source>
        <dbReference type="EMBL" id="ELT99223.1"/>
    </source>
</evidence>
<evidence type="ECO:0000313" key="3">
    <source>
        <dbReference type="EnsemblMetazoa" id="CapteP224296"/>
    </source>
</evidence>
<sequence>MAGFWGKRDQLSATMHLKQLAWILLCASGLRAQGYIISDVFSVKNDVGLKSLNYSAIASFAGVSEMYCVLVCATNPCCLSVFWAPQPGNGNCLLYDAQFIAEFLIKKVNTVQFTRREAHPRRSEFTSWVTKWELVLNGYDQDKSRPHGIEDCKARCHRQVWCISFDLTRSGCYLSRVNARIVDNLVTFDRSSYNELVCHA</sequence>
<feature type="signal peptide" evidence="1">
    <location>
        <begin position="1"/>
        <end position="32"/>
    </location>
</feature>
<name>R7TZ64_CAPTE</name>
<dbReference type="AlphaFoldDB" id="R7TZ64"/>
<dbReference type="Proteomes" id="UP000014760">
    <property type="component" value="Unassembled WGS sequence"/>
</dbReference>
<accession>R7TZ64</accession>
<feature type="chain" id="PRO_5008787500" description="Apple domain-containing protein" evidence="1">
    <location>
        <begin position="33"/>
        <end position="200"/>
    </location>
</feature>
<evidence type="ECO:0000256" key="1">
    <source>
        <dbReference type="SAM" id="SignalP"/>
    </source>
</evidence>
<evidence type="ECO:0000313" key="4">
    <source>
        <dbReference type="Proteomes" id="UP000014760"/>
    </source>
</evidence>
<reference evidence="2 4" key="2">
    <citation type="journal article" date="2013" name="Nature">
        <title>Insights into bilaterian evolution from three spiralian genomes.</title>
        <authorList>
            <person name="Simakov O."/>
            <person name="Marletaz F."/>
            <person name="Cho S.J."/>
            <person name="Edsinger-Gonzales E."/>
            <person name="Havlak P."/>
            <person name="Hellsten U."/>
            <person name="Kuo D.H."/>
            <person name="Larsson T."/>
            <person name="Lv J."/>
            <person name="Arendt D."/>
            <person name="Savage R."/>
            <person name="Osoegawa K."/>
            <person name="de Jong P."/>
            <person name="Grimwood J."/>
            <person name="Chapman J.A."/>
            <person name="Shapiro H."/>
            <person name="Aerts A."/>
            <person name="Otillar R.P."/>
            <person name="Terry A.Y."/>
            <person name="Boore J.L."/>
            <person name="Grigoriev I.V."/>
            <person name="Lindberg D.R."/>
            <person name="Seaver E.C."/>
            <person name="Weisblat D.A."/>
            <person name="Putnam N.H."/>
            <person name="Rokhsar D.S."/>
        </authorList>
    </citation>
    <scope>NUCLEOTIDE SEQUENCE</scope>
    <source>
        <strain evidence="2 4">I ESC-2004</strain>
    </source>
</reference>
<organism evidence="2">
    <name type="scientific">Capitella teleta</name>
    <name type="common">Polychaete worm</name>
    <dbReference type="NCBI Taxonomy" id="283909"/>
    <lineage>
        <taxon>Eukaryota</taxon>
        <taxon>Metazoa</taxon>
        <taxon>Spiralia</taxon>
        <taxon>Lophotrochozoa</taxon>
        <taxon>Annelida</taxon>
        <taxon>Polychaeta</taxon>
        <taxon>Sedentaria</taxon>
        <taxon>Scolecida</taxon>
        <taxon>Capitellidae</taxon>
        <taxon>Capitella</taxon>
    </lineage>
</organism>
<keyword evidence="1" id="KW-0732">Signal</keyword>